<dbReference type="GO" id="GO:0005525">
    <property type="term" value="F:GTP binding"/>
    <property type="evidence" value="ECO:0007669"/>
    <property type="project" value="UniProtKB-KW"/>
</dbReference>
<evidence type="ECO:0000256" key="2">
    <source>
        <dbReference type="ARBA" id="ARBA00007249"/>
    </source>
</evidence>
<evidence type="ECO:0000256" key="1">
    <source>
        <dbReference type="ARBA" id="ARBA00004496"/>
    </source>
</evidence>
<dbReference type="Pfam" id="PF00009">
    <property type="entry name" value="GTP_EFTU"/>
    <property type="match status" value="1"/>
</dbReference>
<dbReference type="OrthoDB" id="342024at2759"/>
<dbReference type="GO" id="GO:0006417">
    <property type="term" value="P:regulation of translation"/>
    <property type="evidence" value="ECO:0007669"/>
    <property type="project" value="UniProtKB-KW"/>
</dbReference>
<dbReference type="InterPro" id="IPR054696">
    <property type="entry name" value="GTP-eEF1A_C"/>
</dbReference>
<evidence type="ECO:0000256" key="7">
    <source>
        <dbReference type="ARBA" id="ARBA00022917"/>
    </source>
</evidence>
<feature type="region of interest" description="Disordered" evidence="12">
    <location>
        <begin position="124"/>
        <end position="143"/>
    </location>
</feature>
<dbReference type="FunFam" id="2.40.30.10:FF:000070">
    <property type="entry name" value="Translation elongation factor EF-1 subunit"/>
    <property type="match status" value="1"/>
</dbReference>
<evidence type="ECO:0000313" key="14">
    <source>
        <dbReference type="EMBL" id="KAJ2685118.1"/>
    </source>
</evidence>
<dbReference type="InterPro" id="IPR015033">
    <property type="entry name" value="HBS1-like_N"/>
</dbReference>
<keyword evidence="7" id="KW-0648">Protein biosynthesis</keyword>
<evidence type="ECO:0000256" key="12">
    <source>
        <dbReference type="SAM" id="MobiDB-lite"/>
    </source>
</evidence>
<dbReference type="CDD" id="cd01883">
    <property type="entry name" value="EF1_alpha"/>
    <property type="match status" value="1"/>
</dbReference>
<dbReference type="InterPro" id="IPR050100">
    <property type="entry name" value="TRAFAC_GTPase_members"/>
</dbReference>
<dbReference type="AlphaFoldDB" id="A0A9W8L3L2"/>
<dbReference type="PANTHER" id="PTHR23115">
    <property type="entry name" value="TRANSLATION FACTOR"/>
    <property type="match status" value="1"/>
</dbReference>
<keyword evidence="6" id="KW-0810">Translation regulation</keyword>
<sequence>MSRHRAVRNLNLEEELYDEEDDGAIYDELQDISEDDQARLIKGVEAVKGAIGSDTGIEDREIKESLWYYFFDEEATIAWLQKTHKLKLKNTGNDHRSLDQIISAAPHRPSQQRLLRQSTPALTPLGQALGEPKHGGTNLSLKSLASSGSVPGLARLSLGSLSQRGSLSSLAKTGQPSGATTLSPSVVGKALAALKVRPSPEFPTAQSDSAQSHLMSSQGSSFKQTGQPSSMPVLKNFAGRQLPALKSVALGSCVDRTEAKQPERRRAALGAESLVLSSTTLYAGPSPLASFILSGLGSDSKGHVREVSRGTVVAALERDIRGVLEANKGEGDAKMKTLAKGVARLKVGGDDNDDQAVSSGAESADITPAVTPKRRIDVVAEYSVHQKNRETLNLVVVGHVDAGKSTLMGHVLYALGQVNERTMKKFERDAEKIGKGSFAFAWVLDETDEERSRGVTMDIATSAFSTQHRKFTLLDAPGHRDFVPNMISGASRADVAILVVDASTGGFESGFDGNGQTREHAILIRSLGVRQLVVAVNKLDVVEWSETRYLEITNRLVDFLTGCGYVKEDVRFAPVSGLKGVNLAHRITADGTPELASWYHDKDSASEPGPCLVELIDTFTMPERPVSKPFRLAVTDFFKGGTFSSANSVSVTGRISQGNVQIGEHVVMVPGGERGVVKAIDVDFVTEEWAVAGDSVVLMIQGLDIQHISVGSVVCTPERPIQCTTRFEAQLVVFDPPVPITNGFPGLLHMQSLNVPAVVSRIIETFDQRSGEVLKRRPRHIRKGATARVEIVAETPVCLELFKDSKELGRIMLRKNGETIAAGIVTAIYGG</sequence>
<evidence type="ECO:0000256" key="4">
    <source>
        <dbReference type="ARBA" id="ARBA00022741"/>
    </source>
</evidence>
<dbReference type="Pfam" id="PF22594">
    <property type="entry name" value="GTP-eEF1A_C"/>
    <property type="match status" value="1"/>
</dbReference>
<comment type="subunit">
    <text evidence="10">Component of the Dom34-Hbs1 complex, also named Pelota-HBS1L complex, composed of dom34 and hbs1.</text>
</comment>
<dbReference type="PROSITE" id="PS51722">
    <property type="entry name" value="G_TR_2"/>
    <property type="match status" value="1"/>
</dbReference>
<accession>A0A9W8L3L2</accession>
<feature type="domain" description="Tr-type G" evidence="13">
    <location>
        <begin position="389"/>
        <end position="626"/>
    </location>
</feature>
<dbReference type="Gene3D" id="3.40.50.300">
    <property type="entry name" value="P-loop containing nucleotide triphosphate hydrolases"/>
    <property type="match status" value="1"/>
</dbReference>
<comment type="catalytic activity">
    <reaction evidence="9">
        <text>GTP + H2O = GDP + phosphate + H(+)</text>
        <dbReference type="Rhea" id="RHEA:19669"/>
        <dbReference type="ChEBI" id="CHEBI:15377"/>
        <dbReference type="ChEBI" id="CHEBI:15378"/>
        <dbReference type="ChEBI" id="CHEBI:37565"/>
        <dbReference type="ChEBI" id="CHEBI:43474"/>
        <dbReference type="ChEBI" id="CHEBI:58189"/>
    </reaction>
    <physiologicalReaction direction="left-to-right" evidence="9">
        <dbReference type="Rhea" id="RHEA:19670"/>
    </physiologicalReaction>
</comment>
<keyword evidence="5" id="KW-0378">Hydrolase</keyword>
<dbReference type="GO" id="GO:1990533">
    <property type="term" value="C:Dom34-Hbs1 complex"/>
    <property type="evidence" value="ECO:0007669"/>
    <property type="project" value="UniProtKB-ARBA"/>
</dbReference>
<dbReference type="EMBL" id="JANBTX010000169">
    <property type="protein sequence ID" value="KAJ2685118.1"/>
    <property type="molecule type" value="Genomic_DNA"/>
</dbReference>
<evidence type="ECO:0000256" key="8">
    <source>
        <dbReference type="ARBA" id="ARBA00023134"/>
    </source>
</evidence>
<keyword evidence="3" id="KW-0963">Cytoplasm</keyword>
<dbReference type="CDD" id="cd16267">
    <property type="entry name" value="HBS1-like_II"/>
    <property type="match status" value="1"/>
</dbReference>
<comment type="caution">
    <text evidence="14">The sequence shown here is derived from an EMBL/GenBank/DDBJ whole genome shotgun (WGS) entry which is preliminary data.</text>
</comment>
<evidence type="ECO:0000256" key="10">
    <source>
        <dbReference type="ARBA" id="ARBA00063537"/>
    </source>
</evidence>
<dbReference type="FunFam" id="3.40.50.300:FF:000204">
    <property type="entry name" value="Translation elongation factor Tu"/>
    <property type="match status" value="1"/>
</dbReference>
<evidence type="ECO:0000256" key="3">
    <source>
        <dbReference type="ARBA" id="ARBA00022490"/>
    </source>
</evidence>
<feature type="region of interest" description="Disordered" evidence="12">
    <location>
        <begin position="199"/>
        <end position="231"/>
    </location>
</feature>
<proteinExistence type="inferred from homology"/>
<keyword evidence="15" id="KW-1185">Reference proteome</keyword>
<dbReference type="InterPro" id="IPR027417">
    <property type="entry name" value="P-loop_NTPase"/>
</dbReference>
<comment type="similarity">
    <text evidence="2">Belongs to the TRAFAC class translation factor GTPase superfamily. Classic translation factor GTPase family. EF-Tu/EF-1A subfamily.</text>
</comment>
<dbReference type="GO" id="GO:0002184">
    <property type="term" value="P:cytoplasmic translational termination"/>
    <property type="evidence" value="ECO:0007669"/>
    <property type="project" value="UniProtKB-ARBA"/>
</dbReference>
<evidence type="ECO:0000256" key="6">
    <source>
        <dbReference type="ARBA" id="ARBA00022845"/>
    </source>
</evidence>
<comment type="subcellular location">
    <subcellularLocation>
        <location evidence="1">Cytoplasm</location>
    </subcellularLocation>
</comment>
<evidence type="ECO:0000256" key="5">
    <source>
        <dbReference type="ARBA" id="ARBA00022801"/>
    </source>
</evidence>
<keyword evidence="4" id="KW-0547">Nucleotide-binding</keyword>
<dbReference type="Gene3D" id="2.40.30.10">
    <property type="entry name" value="Translation factors"/>
    <property type="match status" value="2"/>
</dbReference>
<dbReference type="SUPFAM" id="SSF50447">
    <property type="entry name" value="Translation proteins"/>
    <property type="match status" value="1"/>
</dbReference>
<dbReference type="PRINTS" id="PR00315">
    <property type="entry name" value="ELONGATNFCT"/>
</dbReference>
<evidence type="ECO:0000256" key="9">
    <source>
        <dbReference type="ARBA" id="ARBA00049117"/>
    </source>
</evidence>
<dbReference type="GO" id="GO:0005829">
    <property type="term" value="C:cytosol"/>
    <property type="evidence" value="ECO:0007669"/>
    <property type="project" value="GOC"/>
</dbReference>
<dbReference type="Pfam" id="PF08938">
    <property type="entry name" value="HBS1_N"/>
    <property type="match status" value="1"/>
</dbReference>
<dbReference type="InterPro" id="IPR000795">
    <property type="entry name" value="T_Tr_GTP-bd_dom"/>
</dbReference>
<evidence type="ECO:0000313" key="15">
    <source>
        <dbReference type="Proteomes" id="UP001151516"/>
    </source>
</evidence>
<dbReference type="GO" id="GO:0003924">
    <property type="term" value="F:GTPase activity"/>
    <property type="evidence" value="ECO:0007669"/>
    <property type="project" value="InterPro"/>
</dbReference>
<name>A0A9W8L3L2_9FUNG</name>
<evidence type="ECO:0000256" key="11">
    <source>
        <dbReference type="ARBA" id="ARBA00074866"/>
    </source>
</evidence>
<dbReference type="InterPro" id="IPR009000">
    <property type="entry name" value="Transl_B-barrel_sf"/>
</dbReference>
<reference evidence="14" key="1">
    <citation type="submission" date="2022-07" db="EMBL/GenBank/DDBJ databases">
        <title>Phylogenomic reconstructions and comparative analyses of Kickxellomycotina fungi.</title>
        <authorList>
            <person name="Reynolds N.K."/>
            <person name="Stajich J.E."/>
            <person name="Barry K."/>
            <person name="Grigoriev I.V."/>
            <person name="Crous P."/>
            <person name="Smith M.E."/>
        </authorList>
    </citation>
    <scope>NUCLEOTIDE SEQUENCE</scope>
    <source>
        <strain evidence="14">CBS 109367</strain>
    </source>
</reference>
<dbReference type="CDD" id="cd04093">
    <property type="entry name" value="HBS1_C_III"/>
    <property type="match status" value="1"/>
</dbReference>
<organism evidence="14 15">
    <name type="scientific">Coemansia spiralis</name>
    <dbReference type="NCBI Taxonomy" id="417178"/>
    <lineage>
        <taxon>Eukaryota</taxon>
        <taxon>Fungi</taxon>
        <taxon>Fungi incertae sedis</taxon>
        <taxon>Zoopagomycota</taxon>
        <taxon>Kickxellomycotina</taxon>
        <taxon>Kickxellomycetes</taxon>
        <taxon>Kickxellales</taxon>
        <taxon>Kickxellaceae</taxon>
        <taxon>Coemansia</taxon>
    </lineage>
</organism>
<dbReference type="SUPFAM" id="SSF52540">
    <property type="entry name" value="P-loop containing nucleoside triphosphate hydrolases"/>
    <property type="match status" value="1"/>
</dbReference>
<dbReference type="SUPFAM" id="SSF50465">
    <property type="entry name" value="EF-Tu/eEF-1alpha/eIF2-gamma C-terminal domain"/>
    <property type="match status" value="1"/>
</dbReference>
<evidence type="ECO:0000259" key="13">
    <source>
        <dbReference type="PROSITE" id="PS51722"/>
    </source>
</evidence>
<dbReference type="Proteomes" id="UP001151516">
    <property type="component" value="Unassembled WGS sequence"/>
</dbReference>
<dbReference type="InterPro" id="IPR009001">
    <property type="entry name" value="Transl_elong_EF1A/Init_IF2_C"/>
</dbReference>
<feature type="compositionally biased region" description="Polar residues" evidence="12">
    <location>
        <begin position="204"/>
        <end position="230"/>
    </location>
</feature>
<keyword evidence="8" id="KW-0342">GTP-binding</keyword>
<dbReference type="FunFam" id="2.40.30.10:FF:000020">
    <property type="entry name" value="Translation elongation factor EF-1"/>
    <property type="match status" value="1"/>
</dbReference>
<gene>
    <name evidence="14" type="ORF">IWW39_004487</name>
</gene>
<protein>
    <recommendedName>
        <fullName evidence="11">Elongation factor 1 alpha-like protein</fullName>
    </recommendedName>
</protein>